<dbReference type="InterPro" id="IPR059000">
    <property type="entry name" value="ATPase_P-type_domA"/>
</dbReference>
<dbReference type="Proteomes" id="UP000243217">
    <property type="component" value="Unassembled WGS sequence"/>
</dbReference>
<dbReference type="InterPro" id="IPR009071">
    <property type="entry name" value="HMG_box_dom"/>
</dbReference>
<name>A0A1V9ZRB9_9STRA</name>
<dbReference type="PANTHER" id="PTHR48112:SF22">
    <property type="entry name" value="MITOCHONDRIAL TRANSCRIPTION FACTOR A, ISOFORM B"/>
    <property type="match status" value="1"/>
</dbReference>
<evidence type="ECO:0000313" key="6">
    <source>
        <dbReference type="Proteomes" id="UP000243217"/>
    </source>
</evidence>
<dbReference type="PANTHER" id="PTHR48112">
    <property type="entry name" value="HIGH MOBILITY GROUP PROTEIN DSP1"/>
    <property type="match status" value="1"/>
</dbReference>
<evidence type="ECO:0000256" key="3">
    <source>
        <dbReference type="SAM" id="MobiDB-lite"/>
    </source>
</evidence>
<reference evidence="5 6" key="1">
    <citation type="journal article" date="2014" name="Genome Biol. Evol.">
        <title>The secreted proteins of Achlya hypogyna and Thraustotheca clavata identify the ancestral oomycete secretome and reveal gene acquisitions by horizontal gene transfer.</title>
        <authorList>
            <person name="Misner I."/>
            <person name="Blouin N."/>
            <person name="Leonard G."/>
            <person name="Richards T.A."/>
            <person name="Lane C.E."/>
        </authorList>
    </citation>
    <scope>NUCLEOTIDE SEQUENCE [LARGE SCALE GENOMIC DNA]</scope>
    <source>
        <strain evidence="5 6">ATCC 34112</strain>
    </source>
</reference>
<keyword evidence="6" id="KW-1185">Reference proteome</keyword>
<evidence type="ECO:0000256" key="1">
    <source>
        <dbReference type="ARBA" id="ARBA00023125"/>
    </source>
</evidence>
<feature type="domain" description="HMG box" evidence="4">
    <location>
        <begin position="32"/>
        <end position="101"/>
    </location>
</feature>
<dbReference type="SUPFAM" id="SSF47095">
    <property type="entry name" value="HMG-box"/>
    <property type="match status" value="2"/>
</dbReference>
<feature type="DNA-binding region" description="HMG box" evidence="2">
    <location>
        <begin position="32"/>
        <end position="101"/>
    </location>
</feature>
<dbReference type="GO" id="GO:0003677">
    <property type="term" value="F:DNA binding"/>
    <property type="evidence" value="ECO:0007669"/>
    <property type="project" value="UniProtKB-UniRule"/>
</dbReference>
<dbReference type="Pfam" id="PF00122">
    <property type="entry name" value="E1-E2_ATPase"/>
    <property type="match status" value="1"/>
</dbReference>
<feature type="compositionally biased region" description="Basic residues" evidence="3">
    <location>
        <begin position="107"/>
        <end position="117"/>
    </location>
</feature>
<keyword evidence="1 2" id="KW-0238">DNA-binding</keyword>
<accession>A0A1V9ZRB9</accession>
<dbReference type="SMART" id="SM00398">
    <property type="entry name" value="HMG"/>
    <property type="match status" value="2"/>
</dbReference>
<dbReference type="InterPro" id="IPR050342">
    <property type="entry name" value="HMGB"/>
</dbReference>
<dbReference type="Pfam" id="PF00505">
    <property type="entry name" value="HMG_box"/>
    <property type="match status" value="2"/>
</dbReference>
<dbReference type="InterPro" id="IPR036910">
    <property type="entry name" value="HMG_box_dom_sf"/>
</dbReference>
<feature type="region of interest" description="Disordered" evidence="3">
    <location>
        <begin position="98"/>
        <end position="119"/>
    </location>
</feature>
<proteinExistence type="predicted"/>
<feature type="domain" description="HMG box" evidence="4">
    <location>
        <begin position="118"/>
        <end position="186"/>
    </location>
</feature>
<dbReference type="Gene3D" id="1.10.30.10">
    <property type="entry name" value="High mobility group box domain"/>
    <property type="match status" value="2"/>
</dbReference>
<dbReference type="Gene3D" id="2.70.150.10">
    <property type="entry name" value="Calcium-transporting ATPase, cytoplasmic transduction domain A"/>
    <property type="match status" value="1"/>
</dbReference>
<keyword evidence="2" id="KW-0539">Nucleus</keyword>
<dbReference type="AlphaFoldDB" id="A0A1V9ZRB9"/>
<dbReference type="InterPro" id="IPR008250">
    <property type="entry name" value="ATPase_P-typ_transduc_dom_A_sf"/>
</dbReference>
<comment type="caution">
    <text evidence="5">The sequence shown here is derived from an EMBL/GenBank/DDBJ whole genome shotgun (WGS) entry which is preliminary data.</text>
</comment>
<dbReference type="FunFam" id="1.10.30.10:FF:000071">
    <property type="entry name" value="High mobility group protein"/>
    <property type="match status" value="1"/>
</dbReference>
<organism evidence="5 6">
    <name type="scientific">Thraustotheca clavata</name>
    <dbReference type="NCBI Taxonomy" id="74557"/>
    <lineage>
        <taxon>Eukaryota</taxon>
        <taxon>Sar</taxon>
        <taxon>Stramenopiles</taxon>
        <taxon>Oomycota</taxon>
        <taxon>Saprolegniomycetes</taxon>
        <taxon>Saprolegniales</taxon>
        <taxon>Achlyaceae</taxon>
        <taxon>Thraustotheca</taxon>
    </lineage>
</organism>
<dbReference type="SUPFAM" id="SSF81653">
    <property type="entry name" value="Calcium ATPase, transduction domain A"/>
    <property type="match status" value="1"/>
</dbReference>
<feature type="region of interest" description="Disordered" evidence="3">
    <location>
        <begin position="1"/>
        <end position="41"/>
    </location>
</feature>
<feature type="DNA-binding region" description="HMG box" evidence="2">
    <location>
        <begin position="118"/>
        <end position="186"/>
    </location>
</feature>
<dbReference type="PROSITE" id="PS50118">
    <property type="entry name" value="HMG_BOX_2"/>
    <property type="match status" value="2"/>
</dbReference>
<sequence>MDSPHSATEVWGEIPTVNKKKRRLQKKAPGAPKRGKSPYILFSMDKREEIKATMPPNSKVTDVMRAIAEAWSKMSEDEKAPWKLSAESDKQRYEEEMATYDGPLRVPNKRAKKHPNAPKRASSAFLFYSQVMRPRIKAEHPDMKNTEISKQLGEAWAKATKAQKAPFVEKEKEDRARYKREMEEWNSNKSEREFQEAQAAQQYNPSQYGFDHLGHFNQEEYHATDFVEAIMDALVGQVHLPADIQSMSERDFLAKTNVELAFGLTRDEAIARRLLHGVNRVTPPVNCPSWVCCLLPCILRTETMRMYTNNCPKEVTVVRSGKKLCMDAASLVFGDVVVFKAGDIIAADCRLLECSEDFEVDMTNLANERTPRKGTIECTDKEQGLLSRNMVFMSTTITKGDAVGVVVATGDNSIWGQLISNHKWPADASQPSESERFIANKV</sequence>
<dbReference type="OrthoDB" id="1919336at2759"/>
<dbReference type="PRINTS" id="PR00886">
    <property type="entry name" value="HIGHMOBLTY12"/>
</dbReference>
<dbReference type="GO" id="GO:0005634">
    <property type="term" value="C:nucleus"/>
    <property type="evidence" value="ECO:0007669"/>
    <property type="project" value="UniProtKB-UniRule"/>
</dbReference>
<dbReference type="STRING" id="74557.A0A1V9ZRB9"/>
<evidence type="ECO:0000256" key="2">
    <source>
        <dbReference type="PROSITE-ProRule" id="PRU00267"/>
    </source>
</evidence>
<dbReference type="EMBL" id="JNBS01001717">
    <property type="protein sequence ID" value="OQS00320.1"/>
    <property type="molecule type" value="Genomic_DNA"/>
</dbReference>
<evidence type="ECO:0000259" key="4">
    <source>
        <dbReference type="PROSITE" id="PS50118"/>
    </source>
</evidence>
<protein>
    <recommendedName>
        <fullName evidence="4">HMG box domain-containing protein</fullName>
    </recommendedName>
</protein>
<evidence type="ECO:0000313" key="5">
    <source>
        <dbReference type="EMBL" id="OQS00320.1"/>
    </source>
</evidence>
<gene>
    <name evidence="5" type="ORF">THRCLA_06027</name>
</gene>